<evidence type="ECO:0000256" key="10">
    <source>
        <dbReference type="SAM" id="Phobius"/>
    </source>
</evidence>
<organism evidence="12 13">
    <name type="scientific">Diaporthe eres</name>
    <name type="common">Phomopsis oblonga</name>
    <dbReference type="NCBI Taxonomy" id="83184"/>
    <lineage>
        <taxon>Eukaryota</taxon>
        <taxon>Fungi</taxon>
        <taxon>Dikarya</taxon>
        <taxon>Ascomycota</taxon>
        <taxon>Pezizomycotina</taxon>
        <taxon>Sordariomycetes</taxon>
        <taxon>Sordariomycetidae</taxon>
        <taxon>Diaporthales</taxon>
        <taxon>Diaporthaceae</taxon>
        <taxon>Diaporthe</taxon>
        <taxon>Diaporthe eres species complex</taxon>
    </lineage>
</organism>
<feature type="domain" description="Major facilitator superfamily (MFS) profile" evidence="11">
    <location>
        <begin position="558"/>
        <end position="996"/>
    </location>
</feature>
<dbReference type="InterPro" id="IPR020846">
    <property type="entry name" value="MFS_dom"/>
</dbReference>
<gene>
    <name evidence="12" type="ORF">SLS63_004294</name>
</gene>
<feature type="transmembrane region" description="Helical" evidence="10">
    <location>
        <begin position="806"/>
        <end position="826"/>
    </location>
</feature>
<evidence type="ECO:0000256" key="7">
    <source>
        <dbReference type="ARBA" id="ARBA00023004"/>
    </source>
</evidence>
<proteinExistence type="inferred from homology"/>
<keyword evidence="6 10" id="KW-1133">Transmembrane helix</keyword>
<feature type="transmembrane region" description="Helical" evidence="10">
    <location>
        <begin position="717"/>
        <end position="736"/>
    </location>
</feature>
<dbReference type="SUPFAM" id="SSF103473">
    <property type="entry name" value="MFS general substrate transporter"/>
    <property type="match status" value="1"/>
</dbReference>
<evidence type="ECO:0000256" key="5">
    <source>
        <dbReference type="ARBA" id="ARBA00022723"/>
    </source>
</evidence>
<dbReference type="PROSITE" id="PS00217">
    <property type="entry name" value="SUGAR_TRANSPORT_2"/>
    <property type="match status" value="1"/>
</dbReference>
<evidence type="ECO:0000256" key="3">
    <source>
        <dbReference type="ARBA" id="ARBA00022448"/>
    </source>
</evidence>
<keyword evidence="3" id="KW-0813">Transport</keyword>
<dbReference type="Proteomes" id="UP001430848">
    <property type="component" value="Unassembled WGS sequence"/>
</dbReference>
<keyword evidence="8 10" id="KW-0472">Membrane</keyword>
<dbReference type="InterPro" id="IPR017972">
    <property type="entry name" value="Cyt_P450_CS"/>
</dbReference>
<evidence type="ECO:0000256" key="2">
    <source>
        <dbReference type="ARBA" id="ARBA00010992"/>
    </source>
</evidence>
<feature type="transmembrane region" description="Helical" evidence="10">
    <location>
        <begin position="873"/>
        <end position="894"/>
    </location>
</feature>
<dbReference type="InterPro" id="IPR005828">
    <property type="entry name" value="MFS_sugar_transport-like"/>
</dbReference>
<dbReference type="Pfam" id="PF00067">
    <property type="entry name" value="p450"/>
    <property type="match status" value="1"/>
</dbReference>
<evidence type="ECO:0000256" key="9">
    <source>
        <dbReference type="SAM" id="MobiDB-lite"/>
    </source>
</evidence>
<keyword evidence="4 10" id="KW-0812">Transmembrane</keyword>
<evidence type="ECO:0000256" key="8">
    <source>
        <dbReference type="ARBA" id="ARBA00023136"/>
    </source>
</evidence>
<reference evidence="12 13" key="1">
    <citation type="submission" date="2024-02" db="EMBL/GenBank/DDBJ databases">
        <title>De novo assembly and annotation of 12 fungi associated with fruit tree decline syndrome in Ontario, Canada.</title>
        <authorList>
            <person name="Sulman M."/>
            <person name="Ellouze W."/>
            <person name="Ilyukhin E."/>
        </authorList>
    </citation>
    <scope>NUCLEOTIDE SEQUENCE [LARGE SCALE GENOMIC DNA]</scope>
    <source>
        <strain evidence="12 13">M169</strain>
    </source>
</reference>
<feature type="transmembrane region" description="Helical" evidence="10">
    <location>
        <begin position="12"/>
        <end position="36"/>
    </location>
</feature>
<evidence type="ECO:0000313" key="12">
    <source>
        <dbReference type="EMBL" id="KAK7734873.1"/>
    </source>
</evidence>
<feature type="transmembrane region" description="Helical" evidence="10">
    <location>
        <begin position="685"/>
        <end position="711"/>
    </location>
</feature>
<dbReference type="PROSITE" id="PS00086">
    <property type="entry name" value="CYTOCHROME_P450"/>
    <property type="match status" value="1"/>
</dbReference>
<dbReference type="PROSITE" id="PS50850">
    <property type="entry name" value="MFS"/>
    <property type="match status" value="1"/>
</dbReference>
<keyword evidence="7" id="KW-0408">Iron</keyword>
<feature type="compositionally biased region" description="Basic and acidic residues" evidence="9">
    <location>
        <begin position="1010"/>
        <end position="1032"/>
    </location>
</feature>
<evidence type="ECO:0000256" key="6">
    <source>
        <dbReference type="ARBA" id="ARBA00022989"/>
    </source>
</evidence>
<protein>
    <recommendedName>
        <fullName evidence="11">Major facilitator superfamily (MFS) profile domain-containing protein</fullName>
    </recommendedName>
</protein>
<dbReference type="PRINTS" id="PR00463">
    <property type="entry name" value="EP450I"/>
</dbReference>
<feature type="transmembrane region" description="Helical" evidence="10">
    <location>
        <begin position="906"/>
        <end position="931"/>
    </location>
</feature>
<dbReference type="Pfam" id="PF00083">
    <property type="entry name" value="Sugar_tr"/>
    <property type="match status" value="1"/>
</dbReference>
<dbReference type="EMBL" id="JAKNSF020000015">
    <property type="protein sequence ID" value="KAK7734873.1"/>
    <property type="molecule type" value="Genomic_DNA"/>
</dbReference>
<dbReference type="SUPFAM" id="SSF48264">
    <property type="entry name" value="Cytochrome P450"/>
    <property type="match status" value="1"/>
</dbReference>
<dbReference type="InterPro" id="IPR003663">
    <property type="entry name" value="Sugar/inositol_transpt"/>
</dbReference>
<dbReference type="CDD" id="cd11058">
    <property type="entry name" value="CYP60B-like"/>
    <property type="match status" value="1"/>
</dbReference>
<sequence>MAKGFVVGSLQLSSLIVLPVAALSLIFVALLLKIVYNLTLHPLSKYPGPKLWAATPIPYAKAVIDGIPHKTILALHQYYNAEIIRISPDELSFQHPNAIKDMMGHRTGKVEENIKDPDFVIDPERREIVTANRENHSRYRRILSSGFSAKTIQQQEPIVKGYVDLFIKRLHEISSKGPVDVVSWYNYATFDIIGDLTFGEPFGCLAAADYHPWVAVIFDNIKLAAMMNVAKGFKILEPLMRAFISKDLVRKGEMHMQLVHENVDRRMALGKERPDFAEAMLTKASEPLTREEVYANANVLLTAGSETTATALSGCTYFLTTNPDKLAKLTQEIRTAFSSEDEIDILRLAKLEYLQAVLDEAMRSYPPIPVSTPRVTPASGQEIIGHWIPGNTKMSVSQWSLNHDDKVFSKPFEFHPERWLGDPAFKDDHFEALKPFHTGPRNCLGMNLAYAEMKMILARVIWNFDLRLADGSQDWIDHTVYFLWNKPGLMIHMTPRKLELSTRYTATLFQYQLGPGDQDMATKMRLLRFLKQTKLIRPPRDAELGAKRPPSPRYVYSLTAFVSLGGFLFGWNQGVMGMIVADERWSALMGHPSDWAIGLVVSIYNLSCAAGALSAGSAADALGRERTLSLASGLAILGALAQAASSTIAQMTAGRFITGLGIGAFAAGVPLYISEISPPALRGRIVGINLMILCFAEMAVFFVDYACFLLMPSDGWWRLPVALQVIPAVLLAAGCWRSSWVPPSPRWLVAQERYDCALEVLTRLHGGEAAAIEMAEIKDSVGDEQAGGDLVQASWSDMFRGPVLRVTMLGVTIQFLQQATGTNAIFYYTPQLFHNGGITDPNIANLATSGVGVVLFLSSWIPIFYYDKLGRKTWLQLGLVGMFTALIGIAVLQRHAETHPGDPRNYAIIAFPFLFFTFFNMSWSSGSWLYAAEIFPISLRSKGNALCTASLWIANFLVAQVTPPIMTAISWGLYLILAAINVLAFIFVRYCLVETRGKTLEEMASLFGIEEKSSEGQSDRSAERRELLRADPVDEVEDDL</sequence>
<dbReference type="PRINTS" id="PR00385">
    <property type="entry name" value="P450"/>
</dbReference>
<feature type="transmembrane region" description="Helical" evidence="10">
    <location>
        <begin position="595"/>
        <end position="615"/>
    </location>
</feature>
<dbReference type="NCBIfam" id="TIGR00879">
    <property type="entry name" value="SP"/>
    <property type="match status" value="1"/>
</dbReference>
<feature type="transmembrane region" description="Helical" evidence="10">
    <location>
        <begin position="554"/>
        <end position="575"/>
    </location>
</feature>
<evidence type="ECO:0000256" key="4">
    <source>
        <dbReference type="ARBA" id="ARBA00022692"/>
    </source>
</evidence>
<keyword evidence="5" id="KW-0479">Metal-binding</keyword>
<dbReference type="InterPro" id="IPR036396">
    <property type="entry name" value="Cyt_P450_sf"/>
</dbReference>
<dbReference type="InterPro" id="IPR001128">
    <property type="entry name" value="Cyt_P450"/>
</dbReference>
<dbReference type="Gene3D" id="1.10.630.10">
    <property type="entry name" value="Cytochrome P450"/>
    <property type="match status" value="1"/>
</dbReference>
<feature type="transmembrane region" description="Helical" evidence="10">
    <location>
        <begin position="656"/>
        <end position="673"/>
    </location>
</feature>
<name>A0ABR1PEH7_DIAER</name>
<accession>A0ABR1PEH7</accession>
<dbReference type="PANTHER" id="PTHR48022">
    <property type="entry name" value="PLASTIDIC GLUCOSE TRANSPORTER 4"/>
    <property type="match status" value="1"/>
</dbReference>
<comment type="caution">
    <text evidence="12">The sequence shown here is derived from an EMBL/GenBank/DDBJ whole genome shotgun (WGS) entry which is preliminary data.</text>
</comment>
<evidence type="ECO:0000259" key="11">
    <source>
        <dbReference type="PROSITE" id="PS50850"/>
    </source>
</evidence>
<feature type="transmembrane region" description="Helical" evidence="10">
    <location>
        <begin position="627"/>
        <end position="644"/>
    </location>
</feature>
<feature type="transmembrane region" description="Helical" evidence="10">
    <location>
        <begin position="846"/>
        <end position="866"/>
    </location>
</feature>
<dbReference type="InterPro" id="IPR005829">
    <property type="entry name" value="Sugar_transporter_CS"/>
</dbReference>
<comment type="similarity">
    <text evidence="2">Belongs to the major facilitator superfamily. Sugar transporter (TC 2.A.1.1) family.</text>
</comment>
<feature type="transmembrane region" description="Helical" evidence="10">
    <location>
        <begin position="968"/>
        <end position="988"/>
    </location>
</feature>
<comment type="subcellular location">
    <subcellularLocation>
        <location evidence="1">Membrane</location>
        <topology evidence="1">Multi-pass membrane protein</topology>
    </subcellularLocation>
</comment>
<dbReference type="InterPro" id="IPR050360">
    <property type="entry name" value="MFS_Sugar_Transporters"/>
</dbReference>
<dbReference type="PANTHER" id="PTHR48022:SF2">
    <property type="entry name" value="PLASTIDIC GLUCOSE TRANSPORTER 4"/>
    <property type="match status" value="1"/>
</dbReference>
<dbReference type="InterPro" id="IPR036259">
    <property type="entry name" value="MFS_trans_sf"/>
</dbReference>
<feature type="transmembrane region" description="Helical" evidence="10">
    <location>
        <begin position="943"/>
        <end position="962"/>
    </location>
</feature>
<feature type="region of interest" description="Disordered" evidence="9">
    <location>
        <begin position="1010"/>
        <end position="1040"/>
    </location>
</feature>
<dbReference type="Gene3D" id="1.20.1250.20">
    <property type="entry name" value="MFS general substrate transporter like domains"/>
    <property type="match status" value="1"/>
</dbReference>
<evidence type="ECO:0000313" key="13">
    <source>
        <dbReference type="Proteomes" id="UP001430848"/>
    </source>
</evidence>
<evidence type="ECO:0000256" key="1">
    <source>
        <dbReference type="ARBA" id="ARBA00004141"/>
    </source>
</evidence>
<dbReference type="InterPro" id="IPR002401">
    <property type="entry name" value="Cyt_P450_E_grp-I"/>
</dbReference>
<keyword evidence="13" id="KW-1185">Reference proteome</keyword>